<dbReference type="AlphaFoldDB" id="A0A9Q3S142"/>
<proteinExistence type="predicted"/>
<accession>A0A9Q3S142</accession>
<comment type="caution">
    <text evidence="1">The sequence shown here is derived from an EMBL/GenBank/DDBJ whole genome shotgun (WGS) entry which is preliminary data.</text>
</comment>
<reference evidence="1" key="1">
    <citation type="submission" date="2021-06" db="EMBL/GenBank/DDBJ databases">
        <title>50 bacteria genomes isolated from Dapeng, Shenzhen, China.</title>
        <authorList>
            <person name="Zheng W."/>
            <person name="Yu S."/>
            <person name="Huang Y."/>
        </authorList>
    </citation>
    <scope>NUCLEOTIDE SEQUENCE</scope>
    <source>
        <strain evidence="1">DP4N28-2</strain>
    </source>
</reference>
<evidence type="ECO:0000313" key="1">
    <source>
        <dbReference type="EMBL" id="MBY6217875.1"/>
    </source>
</evidence>
<dbReference type="EMBL" id="JAHVKP010000001">
    <property type="protein sequence ID" value="MBY6217875.1"/>
    <property type="molecule type" value="Genomic_DNA"/>
</dbReference>
<gene>
    <name evidence="1" type="ORF">KUV31_05915</name>
</gene>
<sequence>MTKKAPETALSLFPSNGLAQEAQAATVFKSAVADSIGPNDAATLAKGRAFAAYRDEPLTPEAHAMLARVQDDQAASSSLIQLASQMDRREVMLQVLVLQESVEASNYAGVVQSLDRILRVRPSRSSEMFKVLLPVFVQEGTVEEFAKILNGSSAWHNRFINFALSHPPSLINLYRLRSIRPFENERDDKRLIEMLAKAGELQLAQRLYHELAAKEKQPVGITRLSWSAVYPPFDWSFADEADLRAQPALNSAELEVYVRPGQGGIVAKRIQLMPSVPFSLSLRHRILPRGAHEDMQLVLQCAESNIPLAEERFAEGDASITVESLPTECEFLEIQILGRAWTGKSALRGGISPIELRLRD</sequence>
<evidence type="ECO:0000313" key="2">
    <source>
        <dbReference type="Proteomes" id="UP000824927"/>
    </source>
</evidence>
<dbReference type="Proteomes" id="UP000824927">
    <property type="component" value="Unassembled WGS sequence"/>
</dbReference>
<dbReference type="RefSeq" id="WP_222404867.1">
    <property type="nucleotide sequence ID" value="NZ_JAHVKP010000001.1"/>
</dbReference>
<protein>
    <submittedName>
        <fullName evidence="1">Uncharacterized protein</fullName>
    </submittedName>
</protein>
<name>A0A9Q3S142_9SPHN</name>
<organism evidence="1 2">
    <name type="scientific">Qipengyuania aquimaris</name>
    <dbReference type="NCBI Taxonomy" id="255984"/>
    <lineage>
        <taxon>Bacteria</taxon>
        <taxon>Pseudomonadati</taxon>
        <taxon>Pseudomonadota</taxon>
        <taxon>Alphaproteobacteria</taxon>
        <taxon>Sphingomonadales</taxon>
        <taxon>Erythrobacteraceae</taxon>
        <taxon>Qipengyuania</taxon>
    </lineage>
</organism>